<name>A0A554VA93_9FLAO</name>
<protein>
    <submittedName>
        <fullName evidence="1">Uncharacterized protein</fullName>
    </submittedName>
</protein>
<comment type="caution">
    <text evidence="1">The sequence shown here is derived from an EMBL/GenBank/DDBJ whole genome shotgun (WGS) entry which is preliminary data.</text>
</comment>
<organism evidence="1 2">
    <name type="scientific">Aquimarina algiphila</name>
    <dbReference type="NCBI Taxonomy" id="2047982"/>
    <lineage>
        <taxon>Bacteria</taxon>
        <taxon>Pseudomonadati</taxon>
        <taxon>Bacteroidota</taxon>
        <taxon>Flavobacteriia</taxon>
        <taxon>Flavobacteriales</taxon>
        <taxon>Flavobacteriaceae</taxon>
        <taxon>Aquimarina</taxon>
    </lineage>
</organism>
<gene>
    <name evidence="1" type="ORF">FOF46_30375</name>
</gene>
<dbReference type="AlphaFoldDB" id="A0A554VA93"/>
<reference evidence="1 2" key="1">
    <citation type="submission" date="2019-07" db="EMBL/GenBank/DDBJ databases">
        <title>The draft genome sequence of Aquimarina algiphila M91.</title>
        <authorList>
            <person name="Meng X."/>
        </authorList>
    </citation>
    <scope>NUCLEOTIDE SEQUENCE [LARGE SCALE GENOMIC DNA]</scope>
    <source>
        <strain evidence="1 2">M91</strain>
    </source>
</reference>
<accession>A0A554VA93</accession>
<keyword evidence="2" id="KW-1185">Reference proteome</keyword>
<dbReference type="EMBL" id="VLNR01000137">
    <property type="protein sequence ID" value="TSE02854.1"/>
    <property type="molecule type" value="Genomic_DNA"/>
</dbReference>
<proteinExistence type="predicted"/>
<evidence type="ECO:0000313" key="2">
    <source>
        <dbReference type="Proteomes" id="UP000318833"/>
    </source>
</evidence>
<feature type="non-terminal residue" evidence="1">
    <location>
        <position position="167"/>
    </location>
</feature>
<sequence length="167" mass="20029">MEHFGVFYGIFREDMPLLLSGFLPRGKYLTFLKRYYPYVFTHFSMVVKKGFEGSFTVLKNSETPFYTYESSLKEGFKNTSLTEINPNLLAFLLDQISIQQSNIQEVHIRETEERYIVDIFINRSYTTLSNTALCYYYYFILLRPTYNDFTEYLHQLYFDESISEEKR</sequence>
<evidence type="ECO:0000313" key="1">
    <source>
        <dbReference type="EMBL" id="TSE02854.1"/>
    </source>
</evidence>
<dbReference type="Proteomes" id="UP000318833">
    <property type="component" value="Unassembled WGS sequence"/>
</dbReference>
<dbReference type="RefSeq" id="WP_143919173.1">
    <property type="nucleotide sequence ID" value="NZ_VLNR01000137.1"/>
</dbReference>